<proteinExistence type="predicted"/>
<evidence type="ECO:0008006" key="4">
    <source>
        <dbReference type="Google" id="ProtNLM"/>
    </source>
</evidence>
<keyword evidence="3" id="KW-1185">Reference proteome</keyword>
<protein>
    <recommendedName>
        <fullName evidence="4">DUF3011 domain-containing protein</fullName>
    </recommendedName>
</protein>
<reference evidence="2 3" key="1">
    <citation type="journal article" date="2019" name="Int. J. Syst. Evol. Microbiol.">
        <title>The Global Catalogue of Microorganisms (GCM) 10K type strain sequencing project: providing services to taxonomists for standard genome sequencing and annotation.</title>
        <authorList>
            <consortium name="The Broad Institute Genomics Platform"/>
            <consortium name="The Broad Institute Genome Sequencing Center for Infectious Disease"/>
            <person name="Wu L."/>
            <person name="Ma J."/>
        </authorList>
    </citation>
    <scope>NUCLEOTIDE SEQUENCE [LARGE SCALE GENOMIC DNA]</scope>
    <source>
        <strain evidence="2 3">JCM 15503</strain>
    </source>
</reference>
<evidence type="ECO:0000313" key="3">
    <source>
        <dbReference type="Proteomes" id="UP001500279"/>
    </source>
</evidence>
<gene>
    <name evidence="2" type="ORF">GCM10009107_00470</name>
</gene>
<evidence type="ECO:0000256" key="1">
    <source>
        <dbReference type="SAM" id="SignalP"/>
    </source>
</evidence>
<keyword evidence="1" id="KW-0732">Signal</keyword>
<feature type="chain" id="PRO_5046376173" description="DUF3011 domain-containing protein" evidence="1">
    <location>
        <begin position="23"/>
        <end position="142"/>
    </location>
</feature>
<evidence type="ECO:0000313" key="2">
    <source>
        <dbReference type="EMBL" id="GAA0739604.1"/>
    </source>
</evidence>
<feature type="signal peptide" evidence="1">
    <location>
        <begin position="1"/>
        <end position="22"/>
    </location>
</feature>
<dbReference type="Proteomes" id="UP001500279">
    <property type="component" value="Unassembled WGS sequence"/>
</dbReference>
<organism evidence="2 3">
    <name type="scientific">Ideonella azotifigens</name>
    <dbReference type="NCBI Taxonomy" id="513160"/>
    <lineage>
        <taxon>Bacteria</taxon>
        <taxon>Pseudomonadati</taxon>
        <taxon>Pseudomonadota</taxon>
        <taxon>Betaproteobacteria</taxon>
        <taxon>Burkholderiales</taxon>
        <taxon>Sphaerotilaceae</taxon>
        <taxon>Ideonella</taxon>
    </lineage>
</organism>
<dbReference type="RefSeq" id="WP_141283991.1">
    <property type="nucleotide sequence ID" value="NZ_BAAAEW010000001.1"/>
</dbReference>
<dbReference type="EMBL" id="BAAAEW010000001">
    <property type="protein sequence ID" value="GAA0739604.1"/>
    <property type="molecule type" value="Genomic_DNA"/>
</dbReference>
<sequence length="142" mass="15276">MNAVRHLAAVIAIALAATTASAQFVKGNEAVKLMPDGSKRAETAPLPSTGPIRSTKRCNADAGCNAGPWHMVETNDGLVECTEAYARPGTCRKSTFGTTRHSRLWVVKFGNNWLQCQFPDLGSKCVNMFARPPANLPFDAVQ</sequence>
<comment type="caution">
    <text evidence="2">The sequence shown here is derived from an EMBL/GenBank/DDBJ whole genome shotgun (WGS) entry which is preliminary data.</text>
</comment>
<accession>A0ABN1JGY4</accession>
<name>A0ABN1JGY4_9BURK</name>